<evidence type="ECO:0000256" key="3">
    <source>
        <dbReference type="ARBA" id="ARBA00022737"/>
    </source>
</evidence>
<dbReference type="PROSITE" id="PS50005">
    <property type="entry name" value="TPR"/>
    <property type="match status" value="1"/>
</dbReference>
<organism evidence="8 9">
    <name type="scientific">Lymnaea stagnalis</name>
    <name type="common">Great pond snail</name>
    <name type="synonym">Helix stagnalis</name>
    <dbReference type="NCBI Taxonomy" id="6523"/>
    <lineage>
        <taxon>Eukaryota</taxon>
        <taxon>Metazoa</taxon>
        <taxon>Spiralia</taxon>
        <taxon>Lophotrochozoa</taxon>
        <taxon>Mollusca</taxon>
        <taxon>Gastropoda</taxon>
        <taxon>Heterobranchia</taxon>
        <taxon>Euthyneura</taxon>
        <taxon>Panpulmonata</taxon>
        <taxon>Hygrophila</taxon>
        <taxon>Lymnaeoidea</taxon>
        <taxon>Lymnaeidae</taxon>
        <taxon>Lymnaea</taxon>
    </lineage>
</organism>
<dbReference type="SMART" id="SM00671">
    <property type="entry name" value="SEL1"/>
    <property type="match status" value="5"/>
</dbReference>
<name>A0AAV2I0D1_LYMST</name>
<dbReference type="Pfam" id="PF08238">
    <property type="entry name" value="Sel1"/>
    <property type="match status" value="6"/>
</dbReference>
<dbReference type="SUPFAM" id="SSF81901">
    <property type="entry name" value="HCP-like"/>
    <property type="match status" value="1"/>
</dbReference>
<keyword evidence="2" id="KW-0963">Cytoplasm</keyword>
<evidence type="ECO:0000256" key="1">
    <source>
        <dbReference type="ARBA" id="ARBA00004496"/>
    </source>
</evidence>
<feature type="repeat" description="TPR" evidence="7">
    <location>
        <begin position="61"/>
        <end position="94"/>
    </location>
</feature>
<comment type="caution">
    <text evidence="8">The sequence shown here is derived from an EMBL/GenBank/DDBJ whole genome shotgun (WGS) entry which is preliminary data.</text>
</comment>
<dbReference type="GO" id="GO:0005737">
    <property type="term" value="C:cytoplasm"/>
    <property type="evidence" value="ECO:0007669"/>
    <property type="project" value="UniProtKB-SubCell"/>
</dbReference>
<evidence type="ECO:0000256" key="7">
    <source>
        <dbReference type="PROSITE-ProRule" id="PRU00339"/>
    </source>
</evidence>
<dbReference type="InterPro" id="IPR006597">
    <property type="entry name" value="Sel1-like"/>
</dbReference>
<dbReference type="Proteomes" id="UP001497497">
    <property type="component" value="Unassembled WGS sequence"/>
</dbReference>
<evidence type="ECO:0000256" key="5">
    <source>
        <dbReference type="ARBA" id="ARBA00037614"/>
    </source>
</evidence>
<dbReference type="PANTHER" id="PTHR44554">
    <property type="entry name" value="LRP2-BINDING PROTEIN"/>
    <property type="match status" value="1"/>
</dbReference>
<comment type="function">
    <text evidence="5">May act as an adapter that regulates LRP2 function.</text>
</comment>
<dbReference type="PANTHER" id="PTHR44554:SF1">
    <property type="entry name" value="LRP2-BINDING PROTEIN"/>
    <property type="match status" value="1"/>
</dbReference>
<evidence type="ECO:0000256" key="4">
    <source>
        <dbReference type="ARBA" id="ARBA00022803"/>
    </source>
</evidence>
<evidence type="ECO:0000256" key="2">
    <source>
        <dbReference type="ARBA" id="ARBA00022490"/>
    </source>
</evidence>
<evidence type="ECO:0000256" key="6">
    <source>
        <dbReference type="ARBA" id="ARBA00039954"/>
    </source>
</evidence>
<dbReference type="InterPro" id="IPR019734">
    <property type="entry name" value="TPR_rpt"/>
</dbReference>
<dbReference type="EMBL" id="CAXITT010000312">
    <property type="protein sequence ID" value="CAL1538773.1"/>
    <property type="molecule type" value="Genomic_DNA"/>
</dbReference>
<evidence type="ECO:0000313" key="9">
    <source>
        <dbReference type="Proteomes" id="UP001497497"/>
    </source>
</evidence>
<comment type="subcellular location">
    <subcellularLocation>
        <location evidence="1">Cytoplasm</location>
    </subcellularLocation>
</comment>
<dbReference type="InterPro" id="IPR052323">
    <property type="entry name" value="LRP2-binding"/>
</dbReference>
<evidence type="ECO:0000313" key="8">
    <source>
        <dbReference type="EMBL" id="CAL1538773.1"/>
    </source>
</evidence>
<reference evidence="8 9" key="1">
    <citation type="submission" date="2024-04" db="EMBL/GenBank/DDBJ databases">
        <authorList>
            <consortium name="Genoscope - CEA"/>
            <person name="William W."/>
        </authorList>
    </citation>
    <scope>NUCLEOTIDE SEQUENCE [LARGE SCALE GENOMIC DNA]</scope>
</reference>
<keyword evidence="3" id="KW-0677">Repeat</keyword>
<protein>
    <recommendedName>
        <fullName evidence="6">LRP2-binding protein</fullName>
    </recommendedName>
</protein>
<dbReference type="AlphaFoldDB" id="A0AAV2I0D1"/>
<keyword evidence="4 7" id="KW-0802">TPR repeat</keyword>
<sequence>MAMELPKQISTEHISFPKTQCIINDITHEARDAPGNESLTDKEITEKVEAILMEKITAGEKSAYFQLGLLFFYQEKYEEALDLFDQAKTFDFQSLFMYGVMKYDGLGTEVNMKDGMDSMMAIAEATSSQVMHLVPAARYNLGRAYYQGFGEIQSDAEAERWLLLAADDGNPNASIKAQSVLGMFYSRLGTEYHDLKKAFFWHSEACGNGSLESQGALGVMYLHGIGVKKDLDAAYICLKEAAKRGNVYAMGNLVTFYYKSKLYTKACDLGYKTAQLNEEDVPLIAAETDCLPLYIAKGIAMACFIYARCLVGGHSLKTNKELAKTYYSKSYRFDPDICALLQHSTQYGSI</sequence>
<keyword evidence="9" id="KW-1185">Reference proteome</keyword>
<gene>
    <name evidence="8" type="ORF">GSLYS_00012594001</name>
</gene>
<dbReference type="Gene3D" id="1.25.40.10">
    <property type="entry name" value="Tetratricopeptide repeat domain"/>
    <property type="match status" value="1"/>
</dbReference>
<proteinExistence type="predicted"/>
<accession>A0AAV2I0D1</accession>
<dbReference type="InterPro" id="IPR011990">
    <property type="entry name" value="TPR-like_helical_dom_sf"/>
</dbReference>